<dbReference type="Gene3D" id="1.10.10.60">
    <property type="entry name" value="Homeodomain-like"/>
    <property type="match status" value="1"/>
</dbReference>
<organism evidence="4 5">
    <name type="scientific">Aphis craccivora</name>
    <name type="common">Cowpea aphid</name>
    <dbReference type="NCBI Taxonomy" id="307492"/>
    <lineage>
        <taxon>Eukaryota</taxon>
        <taxon>Metazoa</taxon>
        <taxon>Ecdysozoa</taxon>
        <taxon>Arthropoda</taxon>
        <taxon>Hexapoda</taxon>
        <taxon>Insecta</taxon>
        <taxon>Pterygota</taxon>
        <taxon>Neoptera</taxon>
        <taxon>Paraneoptera</taxon>
        <taxon>Hemiptera</taxon>
        <taxon>Sternorrhyncha</taxon>
        <taxon>Aphidomorpha</taxon>
        <taxon>Aphidoidea</taxon>
        <taxon>Aphididae</taxon>
        <taxon>Aphidini</taxon>
        <taxon>Aphis</taxon>
        <taxon>Aphis</taxon>
    </lineage>
</organism>
<dbReference type="PANTHER" id="PTHR19303:SF74">
    <property type="entry name" value="POGO TRANSPOSABLE ELEMENT WITH KRAB DOMAIN"/>
    <property type="match status" value="1"/>
</dbReference>
<evidence type="ECO:0000259" key="3">
    <source>
        <dbReference type="Pfam" id="PF05225"/>
    </source>
</evidence>
<feature type="non-terminal residue" evidence="4">
    <location>
        <position position="320"/>
    </location>
</feature>
<name>A0A6G0W1Y3_APHCR</name>
<dbReference type="GO" id="GO:0003677">
    <property type="term" value="F:DNA binding"/>
    <property type="evidence" value="ECO:0007669"/>
    <property type="project" value="InterPro"/>
</dbReference>
<dbReference type="InterPro" id="IPR007889">
    <property type="entry name" value="HTH_Psq"/>
</dbReference>
<dbReference type="PANTHER" id="PTHR19303">
    <property type="entry name" value="TRANSPOSON"/>
    <property type="match status" value="1"/>
</dbReference>
<dbReference type="GO" id="GO:0005634">
    <property type="term" value="C:nucleus"/>
    <property type="evidence" value="ECO:0007669"/>
    <property type="project" value="UniProtKB-SubCell"/>
</dbReference>
<accession>A0A6G0W1Y3</accession>
<dbReference type="OrthoDB" id="6612851at2759"/>
<dbReference type="Pfam" id="PF05225">
    <property type="entry name" value="HTH_psq"/>
    <property type="match status" value="1"/>
</dbReference>
<sequence length="320" mass="36524">MTVRNYVKKRSGISYTPNDLEKAVNAVKSGSLTYNQAYEEFNVPKAVVYNRIKGRKTPMSCTKAGRPRVFSDDIELVLEKCLLARSKMGYPCDKNEFKELVGHFIKESNFITPFKNGIPGDDWYYGFMKRHPKLSFKKPEQLQKVRKDARKPEVVYDFYEKLMAVVLENNIQNRPEFFFNADESGFHTDPSKLRAIGEKGQPLNRIVGGSGRESISVLACVSADGKYLPPLIVFKGCAVQARWTSPKAYPGTFYAVSKNGWMEESVFFNWFCKSFVHHVQQLRQHNNNESQTALLLFDGHCSHISIRILKSAIDNNIVLV</sequence>
<dbReference type="SUPFAM" id="SSF46689">
    <property type="entry name" value="Homeodomain-like"/>
    <property type="match status" value="1"/>
</dbReference>
<dbReference type="InterPro" id="IPR009057">
    <property type="entry name" value="Homeodomain-like_sf"/>
</dbReference>
<dbReference type="InterPro" id="IPR004875">
    <property type="entry name" value="DDE_SF_endonuclease_dom"/>
</dbReference>
<dbReference type="Proteomes" id="UP000478052">
    <property type="component" value="Unassembled WGS sequence"/>
</dbReference>
<dbReference type="InterPro" id="IPR050863">
    <property type="entry name" value="CenT-Element_Derived"/>
</dbReference>
<feature type="domain" description="HTH psq-type" evidence="3">
    <location>
        <begin position="16"/>
        <end position="55"/>
    </location>
</feature>
<dbReference type="EMBL" id="VUJU01009507">
    <property type="protein sequence ID" value="KAF0719846.1"/>
    <property type="molecule type" value="Genomic_DNA"/>
</dbReference>
<keyword evidence="5" id="KW-1185">Reference proteome</keyword>
<feature type="domain" description="DDE-1" evidence="2">
    <location>
        <begin position="216"/>
        <end position="319"/>
    </location>
</feature>
<proteinExistence type="predicted"/>
<comment type="subcellular location">
    <subcellularLocation>
        <location evidence="1">Nucleus</location>
    </subcellularLocation>
</comment>
<comment type="caution">
    <text evidence="4">The sequence shown here is derived from an EMBL/GenBank/DDBJ whole genome shotgun (WGS) entry which is preliminary data.</text>
</comment>
<evidence type="ECO:0000313" key="4">
    <source>
        <dbReference type="EMBL" id="KAF0719846.1"/>
    </source>
</evidence>
<protein>
    <submittedName>
        <fullName evidence="4">Tigger transposable element-derived protein 2-like</fullName>
    </submittedName>
</protein>
<evidence type="ECO:0000313" key="5">
    <source>
        <dbReference type="Proteomes" id="UP000478052"/>
    </source>
</evidence>
<evidence type="ECO:0000259" key="2">
    <source>
        <dbReference type="Pfam" id="PF03184"/>
    </source>
</evidence>
<dbReference type="Pfam" id="PF03184">
    <property type="entry name" value="DDE_1"/>
    <property type="match status" value="1"/>
</dbReference>
<evidence type="ECO:0000256" key="1">
    <source>
        <dbReference type="ARBA" id="ARBA00004123"/>
    </source>
</evidence>
<reference evidence="4 5" key="1">
    <citation type="submission" date="2019-08" db="EMBL/GenBank/DDBJ databases">
        <title>Whole genome of Aphis craccivora.</title>
        <authorList>
            <person name="Voronova N.V."/>
            <person name="Shulinski R.S."/>
            <person name="Bandarenka Y.V."/>
            <person name="Zhorov D.G."/>
            <person name="Warner D."/>
        </authorList>
    </citation>
    <scope>NUCLEOTIDE SEQUENCE [LARGE SCALE GENOMIC DNA]</scope>
    <source>
        <strain evidence="4">180601</strain>
        <tissue evidence="4">Whole Body</tissue>
    </source>
</reference>
<gene>
    <name evidence="4" type="ORF">FWK35_00024009</name>
</gene>
<dbReference type="AlphaFoldDB" id="A0A6G0W1Y3"/>